<dbReference type="InterPro" id="IPR030846">
    <property type="entry name" value="DnaG_bac"/>
</dbReference>
<evidence type="ECO:0000256" key="5">
    <source>
        <dbReference type="ARBA" id="ARBA00022705"/>
    </source>
</evidence>
<sequence>MSDASFRQFLDTLKLTVSIEDVVSARVPGLKRAGAEWKGCCPFHEERTPSFHVVPDKQFFHCFGCGASGDVFVFLQRFDGVEFMEAVEELATSVGLEVPKKRSRGPKDGSEARLVEALERAAKLFERSYRGPQGEAARRYMDERGLGREVQDAFGIGWAPADGRALVGAARAAGFELDALVEAGLVKRPDDDGSGRSKSPFDFFRGRLIVPIRDGRGRTIGFGGRVLPGTDGPKYINTAETPLFHKGRTVFGLDLAAEAARRLRHIVVMEGYTDVMAAHQAGLRQAVAVLGTATTEDHARILRRTGAQRLTLVFDGDRAGRAAALKALRGSLSRGEFDTVDVVALPEGSDPCDLLVSVDPASGERGGRFVALLEQAVDWFAFLQSGLVGLGPKELADAVDAALEVVAVLPNPVEREARVRELADGTGLSQSSIEARFEEVLGSARRSSAAARPLAARADAQGRGPIPGREQMDPAPRQPHAAPASPGAPAVRPAVRSRDHRRELRAWAELIGACLVDNALLVVHRDRLESAREGRGPEHEGLARLLEIMCDVYEEDELQHERGAARADQVTSFPVNASRLASALAALAHPAEDDDGAAPWETGSQEAGTAGRAFTERITDADVEELTSIALRIENTARQADDVRAMARGAASALDAIERTRTTAEMLAAAARGDDPDAARLEAANRAYGLDRTVGGRASTHP</sequence>
<reference evidence="15 16" key="1">
    <citation type="submission" date="2019-02" db="EMBL/GenBank/DDBJ databases">
        <title>Deep-cultivation of Planctomycetes and their phenomic and genomic characterization uncovers novel biology.</title>
        <authorList>
            <person name="Wiegand S."/>
            <person name="Jogler M."/>
            <person name="Boedeker C."/>
            <person name="Pinto D."/>
            <person name="Vollmers J."/>
            <person name="Rivas-Marin E."/>
            <person name="Kohn T."/>
            <person name="Peeters S.H."/>
            <person name="Heuer A."/>
            <person name="Rast P."/>
            <person name="Oberbeckmann S."/>
            <person name="Bunk B."/>
            <person name="Jeske O."/>
            <person name="Meyerdierks A."/>
            <person name="Storesund J.E."/>
            <person name="Kallscheuer N."/>
            <person name="Luecker S."/>
            <person name="Lage O.M."/>
            <person name="Pohl T."/>
            <person name="Merkel B.J."/>
            <person name="Hornburger P."/>
            <person name="Mueller R.-W."/>
            <person name="Bruemmer F."/>
            <person name="Labrenz M."/>
            <person name="Spormann A.M."/>
            <person name="Op den Camp H."/>
            <person name="Overmann J."/>
            <person name="Amann R."/>
            <person name="Jetten M.S.M."/>
            <person name="Mascher T."/>
            <person name="Medema M.H."/>
            <person name="Devos D.P."/>
            <person name="Kaster A.-K."/>
            <person name="Ovreas L."/>
            <person name="Rohde M."/>
            <person name="Galperin M.Y."/>
            <person name="Jogler C."/>
        </authorList>
    </citation>
    <scope>NUCLEOTIDE SEQUENCE [LARGE SCALE GENOMIC DNA]</scope>
    <source>
        <strain evidence="15 16">Pla163</strain>
    </source>
</reference>
<dbReference type="Proteomes" id="UP000319342">
    <property type="component" value="Chromosome"/>
</dbReference>
<evidence type="ECO:0000256" key="10">
    <source>
        <dbReference type="ARBA" id="ARBA00023125"/>
    </source>
</evidence>
<dbReference type="Pfam" id="PF08275">
    <property type="entry name" value="DNAG_N"/>
    <property type="match status" value="1"/>
</dbReference>
<gene>
    <name evidence="12 15" type="primary">dnaG</name>
    <name evidence="15" type="ORF">Pla163_25110</name>
</gene>
<protein>
    <recommendedName>
        <fullName evidence="12">DNA primase</fullName>
        <ecNumber evidence="12">2.7.7.101</ecNumber>
    </recommendedName>
</protein>
<evidence type="ECO:0000256" key="2">
    <source>
        <dbReference type="ARBA" id="ARBA00022515"/>
    </source>
</evidence>
<dbReference type="Gene3D" id="3.40.1360.10">
    <property type="match status" value="1"/>
</dbReference>
<dbReference type="SUPFAM" id="SSF57783">
    <property type="entry name" value="Zinc beta-ribbon"/>
    <property type="match status" value="1"/>
</dbReference>
<comment type="domain">
    <text evidence="12">Contains an N-terminal zinc-binding domain, a central core domain that contains the primase activity, and a C-terminal DnaB-binding domain.</text>
</comment>
<dbReference type="FunFam" id="3.90.580.10:FF:000001">
    <property type="entry name" value="DNA primase"/>
    <property type="match status" value="1"/>
</dbReference>
<evidence type="ECO:0000256" key="12">
    <source>
        <dbReference type="HAMAP-Rule" id="MF_00974"/>
    </source>
</evidence>
<dbReference type="InterPro" id="IPR050219">
    <property type="entry name" value="DnaG_primase"/>
</dbReference>
<dbReference type="SMART" id="SM00493">
    <property type="entry name" value="TOPRIM"/>
    <property type="match status" value="1"/>
</dbReference>
<dbReference type="PANTHER" id="PTHR30313">
    <property type="entry name" value="DNA PRIMASE"/>
    <property type="match status" value="1"/>
</dbReference>
<dbReference type="SMART" id="SM00400">
    <property type="entry name" value="ZnF_CHCC"/>
    <property type="match status" value="1"/>
</dbReference>
<dbReference type="EMBL" id="CP036290">
    <property type="protein sequence ID" value="QDU85382.1"/>
    <property type="molecule type" value="Genomic_DNA"/>
</dbReference>
<dbReference type="InterPro" id="IPR006295">
    <property type="entry name" value="DNA_primase_DnaG"/>
</dbReference>
<dbReference type="GO" id="GO:0000428">
    <property type="term" value="C:DNA-directed RNA polymerase complex"/>
    <property type="evidence" value="ECO:0007669"/>
    <property type="project" value="UniProtKB-KW"/>
</dbReference>
<dbReference type="HAMAP" id="MF_00974">
    <property type="entry name" value="DNA_primase_DnaG"/>
    <property type="match status" value="1"/>
</dbReference>
<evidence type="ECO:0000256" key="3">
    <source>
        <dbReference type="ARBA" id="ARBA00022679"/>
    </source>
</evidence>
<keyword evidence="3 12" id="KW-0808">Transferase</keyword>
<name>A0A518D1N2_9BACT</name>
<dbReference type="InterPro" id="IPR006171">
    <property type="entry name" value="TOPRIM_dom"/>
</dbReference>
<keyword evidence="5 12" id="KW-0235">DNA replication</keyword>
<feature type="domain" description="Toprim" evidence="14">
    <location>
        <begin position="264"/>
        <end position="348"/>
    </location>
</feature>
<comment type="function">
    <text evidence="12">RNA polymerase that catalyzes the synthesis of short RNA molecules used as primers for DNA polymerase during DNA replication.</text>
</comment>
<evidence type="ECO:0000256" key="7">
    <source>
        <dbReference type="ARBA" id="ARBA00022771"/>
    </source>
</evidence>
<dbReference type="GO" id="GO:0005737">
    <property type="term" value="C:cytoplasm"/>
    <property type="evidence" value="ECO:0007669"/>
    <property type="project" value="TreeGrafter"/>
</dbReference>
<dbReference type="GO" id="GO:0006269">
    <property type="term" value="P:DNA replication, synthesis of primer"/>
    <property type="evidence" value="ECO:0007669"/>
    <property type="project" value="UniProtKB-UniRule"/>
</dbReference>
<evidence type="ECO:0000256" key="1">
    <source>
        <dbReference type="ARBA" id="ARBA00022478"/>
    </source>
</evidence>
<evidence type="ECO:0000256" key="8">
    <source>
        <dbReference type="ARBA" id="ARBA00022833"/>
    </source>
</evidence>
<dbReference type="GO" id="GO:0003677">
    <property type="term" value="F:DNA binding"/>
    <property type="evidence" value="ECO:0007669"/>
    <property type="project" value="UniProtKB-KW"/>
</dbReference>
<dbReference type="NCBIfam" id="TIGR01391">
    <property type="entry name" value="dnaG"/>
    <property type="match status" value="1"/>
</dbReference>
<keyword evidence="11 12" id="KW-0804">Transcription</keyword>
<comment type="subunit">
    <text evidence="12">Monomer. Interacts with DnaB.</text>
</comment>
<dbReference type="CDD" id="cd03364">
    <property type="entry name" value="TOPRIM_DnaG_primases"/>
    <property type="match status" value="1"/>
</dbReference>
<feature type="compositionally biased region" description="Low complexity" evidence="13">
    <location>
        <begin position="481"/>
        <end position="494"/>
    </location>
</feature>
<dbReference type="Gene3D" id="3.90.580.10">
    <property type="entry name" value="Zinc finger, CHC2-type domain"/>
    <property type="match status" value="1"/>
</dbReference>
<comment type="similarity">
    <text evidence="12">Belongs to the DnaG primase family.</text>
</comment>
<dbReference type="InterPro" id="IPR037068">
    <property type="entry name" value="DNA_primase_core_N_sf"/>
</dbReference>
<dbReference type="InterPro" id="IPR036977">
    <property type="entry name" value="DNA_primase_Znf_CHC2"/>
</dbReference>
<dbReference type="RefSeq" id="WP_145188613.1">
    <property type="nucleotide sequence ID" value="NZ_CP036290.1"/>
</dbReference>
<feature type="zinc finger region" description="CHC2-type" evidence="12">
    <location>
        <begin position="41"/>
        <end position="65"/>
    </location>
</feature>
<evidence type="ECO:0000256" key="13">
    <source>
        <dbReference type="SAM" id="MobiDB-lite"/>
    </source>
</evidence>
<organism evidence="15 16">
    <name type="scientific">Rohdeia mirabilis</name>
    <dbReference type="NCBI Taxonomy" id="2528008"/>
    <lineage>
        <taxon>Bacteria</taxon>
        <taxon>Pseudomonadati</taxon>
        <taxon>Planctomycetota</taxon>
        <taxon>Planctomycetia</taxon>
        <taxon>Planctomycetia incertae sedis</taxon>
        <taxon>Rohdeia</taxon>
    </lineage>
</organism>
<evidence type="ECO:0000259" key="14">
    <source>
        <dbReference type="PROSITE" id="PS50880"/>
    </source>
</evidence>
<dbReference type="GO" id="GO:1990077">
    <property type="term" value="C:primosome complex"/>
    <property type="evidence" value="ECO:0007669"/>
    <property type="project" value="UniProtKB-KW"/>
</dbReference>
<dbReference type="SUPFAM" id="SSF56731">
    <property type="entry name" value="DNA primase core"/>
    <property type="match status" value="1"/>
</dbReference>
<dbReference type="OrthoDB" id="9803773at2"/>
<keyword evidence="2 12" id="KW-0639">Primosome</keyword>
<dbReference type="EC" id="2.7.7.101" evidence="12"/>
<dbReference type="PANTHER" id="PTHR30313:SF2">
    <property type="entry name" value="DNA PRIMASE"/>
    <property type="match status" value="1"/>
</dbReference>
<dbReference type="AlphaFoldDB" id="A0A518D1N2"/>
<proteinExistence type="inferred from homology"/>
<evidence type="ECO:0000256" key="9">
    <source>
        <dbReference type="ARBA" id="ARBA00022842"/>
    </source>
</evidence>
<keyword evidence="4 12" id="KW-0548">Nucleotidyltransferase</keyword>
<comment type="catalytic activity">
    <reaction evidence="12">
        <text>ssDNA + n NTP = ssDNA/pppN(pN)n-1 hybrid + (n-1) diphosphate.</text>
        <dbReference type="EC" id="2.7.7.101"/>
    </reaction>
</comment>
<dbReference type="InterPro" id="IPR013264">
    <property type="entry name" value="DNAG_N"/>
</dbReference>
<evidence type="ECO:0000313" key="15">
    <source>
        <dbReference type="EMBL" id="QDU85382.1"/>
    </source>
</evidence>
<dbReference type="Gene3D" id="3.90.980.10">
    <property type="entry name" value="DNA primase, catalytic core, N-terminal domain"/>
    <property type="match status" value="1"/>
</dbReference>
<dbReference type="Pfam" id="PF13662">
    <property type="entry name" value="Toprim_4"/>
    <property type="match status" value="1"/>
</dbReference>
<keyword evidence="16" id="KW-1185">Reference proteome</keyword>
<keyword evidence="8 12" id="KW-0862">Zinc</keyword>
<evidence type="ECO:0000256" key="11">
    <source>
        <dbReference type="ARBA" id="ARBA00023163"/>
    </source>
</evidence>
<dbReference type="GO" id="GO:0003899">
    <property type="term" value="F:DNA-directed RNA polymerase activity"/>
    <property type="evidence" value="ECO:0007669"/>
    <property type="project" value="UniProtKB-UniRule"/>
</dbReference>
<keyword evidence="10 12" id="KW-0238">DNA-binding</keyword>
<evidence type="ECO:0000256" key="4">
    <source>
        <dbReference type="ARBA" id="ARBA00022695"/>
    </source>
</evidence>
<dbReference type="InterPro" id="IPR019475">
    <property type="entry name" value="DNA_primase_DnaB-bd"/>
</dbReference>
<comment type="cofactor">
    <cofactor evidence="12">
        <name>Zn(2+)</name>
        <dbReference type="ChEBI" id="CHEBI:29105"/>
    </cofactor>
    <text evidence="12">Binds 1 zinc ion per monomer.</text>
</comment>
<dbReference type="GO" id="GO:0008270">
    <property type="term" value="F:zinc ion binding"/>
    <property type="evidence" value="ECO:0007669"/>
    <property type="project" value="UniProtKB-UniRule"/>
</dbReference>
<evidence type="ECO:0000313" key="16">
    <source>
        <dbReference type="Proteomes" id="UP000319342"/>
    </source>
</evidence>
<dbReference type="PROSITE" id="PS50880">
    <property type="entry name" value="TOPRIM"/>
    <property type="match status" value="1"/>
</dbReference>
<dbReference type="Pfam" id="PF10410">
    <property type="entry name" value="DnaB_bind"/>
    <property type="match status" value="1"/>
</dbReference>
<keyword evidence="1 12" id="KW-0240">DNA-directed RNA polymerase</keyword>
<keyword evidence="7 12" id="KW-0863">Zinc-finger</keyword>
<accession>A0A518D1N2</accession>
<keyword evidence="9" id="KW-0460">Magnesium</keyword>
<evidence type="ECO:0000256" key="6">
    <source>
        <dbReference type="ARBA" id="ARBA00022723"/>
    </source>
</evidence>
<dbReference type="InterPro" id="IPR002694">
    <property type="entry name" value="Znf_CHC2"/>
</dbReference>
<dbReference type="InterPro" id="IPR034151">
    <property type="entry name" value="TOPRIM_DnaG_bac"/>
</dbReference>
<keyword evidence="6 12" id="KW-0479">Metal-binding</keyword>
<feature type="region of interest" description="Disordered" evidence="13">
    <location>
        <begin position="451"/>
        <end position="497"/>
    </location>
</feature>
<dbReference type="Pfam" id="PF01807">
    <property type="entry name" value="Zn_ribbon_DnaG"/>
    <property type="match status" value="1"/>
</dbReference>